<dbReference type="GO" id="GO:0046872">
    <property type="term" value="F:metal ion binding"/>
    <property type="evidence" value="ECO:0007669"/>
    <property type="project" value="UniProtKB-KW"/>
</dbReference>
<keyword evidence="15" id="KW-1185">Reference proteome</keyword>
<evidence type="ECO:0000256" key="7">
    <source>
        <dbReference type="ARBA" id="ARBA00022759"/>
    </source>
</evidence>
<comment type="catalytic activity">
    <reaction evidence="11">
        <text>Endonucleolytic cleavage of RNA, removing 21 and 42 nucleotides, respectively, from the 5'- and 3'-termini of a 5S-rRNA precursor.</text>
        <dbReference type="EC" id="3.1.26.8"/>
    </reaction>
</comment>
<evidence type="ECO:0000256" key="11">
    <source>
        <dbReference type="HAMAP-Rule" id="MF_01469"/>
    </source>
</evidence>
<protein>
    <recommendedName>
        <fullName evidence="11 12">Ribonuclease M5</fullName>
        <ecNumber evidence="11 12">3.1.26.8</ecNumber>
    </recommendedName>
    <alternativeName>
        <fullName evidence="11">RNase M5</fullName>
    </alternativeName>
    <alternativeName>
        <fullName evidence="11">Ribosomal RNA terminal maturase M5</fullName>
    </alternativeName>
</protein>
<dbReference type="EMBL" id="MKIR01000024">
    <property type="protein sequence ID" value="OFI48752.1"/>
    <property type="molecule type" value="Genomic_DNA"/>
</dbReference>
<feature type="domain" description="Toprim" evidence="13">
    <location>
        <begin position="11"/>
        <end position="94"/>
    </location>
</feature>
<organism evidence="14 15">
    <name type="scientific">Floricoccus tropicus</name>
    <dbReference type="NCBI Taxonomy" id="1859473"/>
    <lineage>
        <taxon>Bacteria</taxon>
        <taxon>Bacillati</taxon>
        <taxon>Bacillota</taxon>
        <taxon>Bacilli</taxon>
        <taxon>Lactobacillales</taxon>
        <taxon>Streptococcaceae</taxon>
        <taxon>Floricoccus</taxon>
    </lineage>
</organism>
<evidence type="ECO:0000256" key="8">
    <source>
        <dbReference type="ARBA" id="ARBA00022801"/>
    </source>
</evidence>
<keyword evidence="8 11" id="KW-0378">Hydrolase</keyword>
<keyword evidence="2 11" id="KW-0690">Ribosome biogenesis</keyword>
<dbReference type="Proteomes" id="UP000178622">
    <property type="component" value="Unassembled WGS sequence"/>
</dbReference>
<evidence type="ECO:0000256" key="1">
    <source>
        <dbReference type="ARBA" id="ARBA00022490"/>
    </source>
</evidence>
<dbReference type="STRING" id="1859473.BG261_07050"/>
<evidence type="ECO:0000256" key="5">
    <source>
        <dbReference type="ARBA" id="ARBA00022723"/>
    </source>
</evidence>
<dbReference type="GO" id="GO:0019843">
    <property type="term" value="F:rRNA binding"/>
    <property type="evidence" value="ECO:0007669"/>
    <property type="project" value="UniProtKB-KW"/>
</dbReference>
<comment type="caution">
    <text evidence="14">The sequence shown here is derived from an EMBL/GenBank/DDBJ whole genome shotgun (WGS) entry which is preliminary data.</text>
</comment>
<gene>
    <name evidence="11" type="primary">rnmV</name>
    <name evidence="14" type="ORF">BG261_07050</name>
</gene>
<dbReference type="InterPro" id="IPR004466">
    <property type="entry name" value="RNase_M5"/>
</dbReference>
<evidence type="ECO:0000256" key="10">
    <source>
        <dbReference type="ARBA" id="ARBA00022884"/>
    </source>
</evidence>
<dbReference type="CDD" id="cd01027">
    <property type="entry name" value="TOPRIM_RNase_M5_like"/>
    <property type="match status" value="1"/>
</dbReference>
<dbReference type="HAMAP" id="MF_01469">
    <property type="entry name" value="RNase_M5"/>
    <property type="match status" value="1"/>
</dbReference>
<proteinExistence type="inferred from homology"/>
<dbReference type="FunFam" id="3.40.1360.10:FF:000006">
    <property type="entry name" value="Ribonuclease M5"/>
    <property type="match status" value="1"/>
</dbReference>
<evidence type="ECO:0000259" key="13">
    <source>
        <dbReference type="PROSITE" id="PS50880"/>
    </source>
</evidence>
<dbReference type="GO" id="GO:0005737">
    <property type="term" value="C:cytoplasm"/>
    <property type="evidence" value="ECO:0007669"/>
    <property type="project" value="UniProtKB-SubCell"/>
</dbReference>
<dbReference type="Pfam" id="PF13331">
    <property type="entry name" value="DUF4093"/>
    <property type="match status" value="1"/>
</dbReference>
<comment type="subcellular location">
    <subcellularLocation>
        <location evidence="11">Cytoplasm</location>
    </subcellularLocation>
</comment>
<comment type="similarity">
    <text evidence="11">Belongs to the ribonuclease M5 family.</text>
</comment>
<evidence type="ECO:0000256" key="2">
    <source>
        <dbReference type="ARBA" id="ARBA00022517"/>
    </source>
</evidence>
<dbReference type="GO" id="GO:0043822">
    <property type="term" value="F:ribonuclease M5 activity"/>
    <property type="evidence" value="ECO:0007669"/>
    <property type="project" value="UniProtKB-UniRule"/>
</dbReference>
<evidence type="ECO:0000256" key="12">
    <source>
        <dbReference type="NCBIfam" id="TIGR00334"/>
    </source>
</evidence>
<keyword evidence="6 11" id="KW-0699">rRNA-binding</keyword>
<comment type="function">
    <text evidence="11">Required for correct processing of both the 5' and 3' ends of 5S rRNA precursor. Cleaves both sides of a double-stranded region yielding mature 5S rRNA in one step.</text>
</comment>
<dbReference type="PANTHER" id="PTHR39156">
    <property type="entry name" value="RIBONUCLEASE M5"/>
    <property type="match status" value="1"/>
</dbReference>
<keyword evidence="4 11" id="KW-0540">Nuclease</keyword>
<evidence type="ECO:0000256" key="3">
    <source>
        <dbReference type="ARBA" id="ARBA00022552"/>
    </source>
</evidence>
<dbReference type="InterPro" id="IPR034141">
    <property type="entry name" value="TOPRIM_RNase_M5-like"/>
</dbReference>
<dbReference type="InterPro" id="IPR006171">
    <property type="entry name" value="TOPRIM_dom"/>
</dbReference>
<dbReference type="InterPro" id="IPR025156">
    <property type="entry name" value="RNase_M5_C"/>
</dbReference>
<keyword evidence="7 11" id="KW-0255">Endonuclease</keyword>
<keyword evidence="5" id="KW-0479">Metal-binding</keyword>
<keyword evidence="10 11" id="KW-0694">RNA-binding</keyword>
<evidence type="ECO:0000256" key="4">
    <source>
        <dbReference type="ARBA" id="ARBA00022722"/>
    </source>
</evidence>
<keyword evidence="3 11" id="KW-0698">rRNA processing</keyword>
<evidence type="ECO:0000256" key="6">
    <source>
        <dbReference type="ARBA" id="ARBA00022730"/>
    </source>
</evidence>
<evidence type="ECO:0000313" key="14">
    <source>
        <dbReference type="EMBL" id="OFI48752.1"/>
    </source>
</evidence>
<reference evidence="15" key="1">
    <citation type="submission" date="2016-09" db="EMBL/GenBank/DDBJ databases">
        <title>Draft genome sequence of a novel species of the family Streptococcaceae isolated from flowers.</title>
        <authorList>
            <person name="Chuah L.-O."/>
            <person name="Yap K.-P."/>
            <person name="Thong K.L."/>
            <person name="Liong M.T."/>
            <person name="Ahmad R."/>
            <person name="Rusul G."/>
        </authorList>
    </citation>
    <scope>NUCLEOTIDE SEQUENCE [LARGE SCALE GENOMIC DNA]</scope>
    <source>
        <strain evidence="15">DF1</strain>
    </source>
</reference>
<dbReference type="SMART" id="SM00493">
    <property type="entry name" value="TOPRIM"/>
    <property type="match status" value="1"/>
</dbReference>
<dbReference type="Gene3D" id="3.40.1360.10">
    <property type="match status" value="1"/>
</dbReference>
<accession>A0A1E8GKG0</accession>
<sequence>MEENKEKIKISEVIVVEGKDDTSRLKQFFEVDTFETKGSALTEEDIEKIEMLEELRGVIIFTDPDFSGEKIRKRIVQAIPNVKQAFLKQDEARPKSKTKGQSLGVEHASYEDLKEALKDARQGNLEFPQIPTNVLSELGLIMSSDGKKRREYLGEKLRIGYVNAKQLPKRLALFAITEEEVRNIMENYK</sequence>
<evidence type="ECO:0000313" key="15">
    <source>
        <dbReference type="Proteomes" id="UP000178622"/>
    </source>
</evidence>
<dbReference type="Pfam" id="PF01751">
    <property type="entry name" value="Toprim"/>
    <property type="match status" value="1"/>
</dbReference>
<keyword evidence="1 11" id="KW-0963">Cytoplasm</keyword>
<dbReference type="EC" id="3.1.26.8" evidence="11 12"/>
<keyword evidence="9" id="KW-0460">Magnesium</keyword>
<dbReference type="AlphaFoldDB" id="A0A1E8GKG0"/>
<dbReference type="PROSITE" id="PS50880">
    <property type="entry name" value="TOPRIM"/>
    <property type="match status" value="1"/>
</dbReference>
<dbReference type="NCBIfam" id="TIGR00334">
    <property type="entry name" value="5S_RNA_mat_M5"/>
    <property type="match status" value="1"/>
</dbReference>
<evidence type="ECO:0000256" key="9">
    <source>
        <dbReference type="ARBA" id="ARBA00022842"/>
    </source>
</evidence>
<dbReference type="GO" id="GO:0006364">
    <property type="term" value="P:rRNA processing"/>
    <property type="evidence" value="ECO:0007669"/>
    <property type="project" value="UniProtKB-UniRule"/>
</dbReference>
<name>A0A1E8GKG0_9LACT</name>
<dbReference type="SUPFAM" id="SSF110455">
    <property type="entry name" value="Toprim domain"/>
    <property type="match status" value="1"/>
</dbReference>
<dbReference type="PANTHER" id="PTHR39156:SF1">
    <property type="entry name" value="RIBONUCLEASE M5"/>
    <property type="match status" value="1"/>
</dbReference>